<reference evidence="1" key="1">
    <citation type="submission" date="2021-01" db="EMBL/GenBank/DDBJ databases">
        <authorList>
            <person name="Corre E."/>
            <person name="Pelletier E."/>
            <person name="Niang G."/>
            <person name="Scheremetjew M."/>
            <person name="Finn R."/>
            <person name="Kale V."/>
            <person name="Holt S."/>
            <person name="Cochrane G."/>
            <person name="Meng A."/>
            <person name="Brown T."/>
            <person name="Cohen L."/>
        </authorList>
    </citation>
    <scope>NUCLEOTIDE SEQUENCE</scope>
    <source>
        <strain evidence="1">WS</strain>
    </source>
</reference>
<evidence type="ECO:0000313" key="1">
    <source>
        <dbReference type="EMBL" id="CAD9082684.1"/>
    </source>
</evidence>
<gene>
    <name evidence="1" type="ORF">PCOS0759_LOCUS5924</name>
</gene>
<dbReference type="AlphaFoldDB" id="A0A7S1PHN4"/>
<proteinExistence type="predicted"/>
<protein>
    <submittedName>
        <fullName evidence="1">Uncharacterized protein</fullName>
    </submittedName>
</protein>
<accession>A0A7S1PHN4</accession>
<dbReference type="EMBL" id="HBGD01007081">
    <property type="protein sequence ID" value="CAD9082684.1"/>
    <property type="molecule type" value="Transcribed_RNA"/>
</dbReference>
<name>A0A7S1PHN4_9EUKA</name>
<sequence length="293" mass="34399">MPAPNFALSINKKSPNKQIPIPKSPYSHLNYFCGILLLESQRRLESRLKEIRESISLLNACCRSLSRWLHELNYHKNEFPPHTFTQKLHCLKMYKRKLHKIHSDYDSGLKHLDFCIKISKMAQKEEEGLLSWRERLILWVLRLFQRPAKSLGTKSPSPECYTVPSESNEMRQFVALMKSCIKVEQEYLKERRKVELMRVGTHRIDESSLLARMTRLQMIQAQKGHRKHQMSQLRRSYISHLLEESLSNTSPMTTSACQRYALFKEAHIEWLSCLFLRQCRRSNLIEGVGGTQG</sequence>
<organism evidence="1">
    <name type="scientific">Percolomonas cosmopolitus</name>
    <dbReference type="NCBI Taxonomy" id="63605"/>
    <lineage>
        <taxon>Eukaryota</taxon>
        <taxon>Discoba</taxon>
        <taxon>Heterolobosea</taxon>
        <taxon>Tetramitia</taxon>
        <taxon>Eutetramitia</taxon>
        <taxon>Percolomonadidae</taxon>
        <taxon>Percolomonas</taxon>
    </lineage>
</organism>